<comment type="caution">
    <text evidence="2">The sequence shown here is derived from an EMBL/GenBank/DDBJ whole genome shotgun (WGS) entry which is preliminary data.</text>
</comment>
<evidence type="ECO:0000259" key="1">
    <source>
        <dbReference type="Pfam" id="PF08334"/>
    </source>
</evidence>
<sequence length="841" mass="94408">MPDLINSQRISYKATYVPSMISLDERPQVGRALEKLALVRSLSVQADELNALRTAGNVGEDLLDLVGRISNDPSFASVQRYGPALAAVRLDDLAGFGNALAALRTRQSNTLATQTTALVESVTYRGPIEPVGWLHLERLEMTPVGVEHGELVHSVPLTPKETVNITHREWTVTTQTFENLIQDSLEGFSETGVTEKTDLTQATDTESKHSSALDVNGAMSATYNGAAYSVTASAAVDYKQQADDSQSRKDSVAHTVAITKQASSRTRKEHKMSFRVSSVAGAEDLAVRVITNPSDTEPMRVDYFQLLRKWRVDLIRYGLRMTYDIVVPNPGLDLISQLQDLSNLDAIINAPPNFPVAITNVGPDTWITYATQYNASVDPPPELTRTISSHKEIDKSEADAADYNYDFIDFEVDENYYVDQAQLTMDANLWTKDQHNFVILGIGHNTLGQSPVDLPFLHGLSGNFAVVYRYQGINRASISVTLSLKVKDTVLQAWQFKAWETMSQAYLQAYEQNRQILKEQREALAAKIGQFDALTLRKMEREEIMRFVLRWLIGPTFELMPEEIKNLFVGYPDAKDPKEKAYKDVHEMTLAEWAEVVQGRDELVKFLHNAIEWENVLFFVYPYFWDHAQNWPFKRFLVHPDPVHREFLRSGCARVVLTVRPGFELAFAYLLETYDATKPPPQPTPYVTVAEETRNFAMTNYENIPPANPDHNVRELLYPEQRQAWADMQALMQLLKQYKAAQGRYPTTAESLQALQLLPGNPTVPLTDPWGNSYDYCSPGLHNDYDLVSYGANGQPGGTELDSDITSWAEGSVVGRWYEYTPTSALDVSINTALPTTPQPA</sequence>
<organism evidence="2 3">
    <name type="scientific">Ktedonobacter racemifer DSM 44963</name>
    <dbReference type="NCBI Taxonomy" id="485913"/>
    <lineage>
        <taxon>Bacteria</taxon>
        <taxon>Bacillati</taxon>
        <taxon>Chloroflexota</taxon>
        <taxon>Ktedonobacteria</taxon>
        <taxon>Ktedonobacterales</taxon>
        <taxon>Ktedonobacteraceae</taxon>
        <taxon>Ktedonobacter</taxon>
    </lineage>
</organism>
<dbReference type="eggNOG" id="COG2165">
    <property type="taxonomic scope" value="Bacteria"/>
</dbReference>
<protein>
    <submittedName>
        <fullName evidence="2">Type II secretion system protein G</fullName>
    </submittedName>
</protein>
<dbReference type="EMBL" id="ADVG01000003">
    <property type="protein sequence ID" value="EFH85358.1"/>
    <property type="molecule type" value="Genomic_DNA"/>
</dbReference>
<evidence type="ECO:0000313" key="2">
    <source>
        <dbReference type="EMBL" id="EFH85358.1"/>
    </source>
</evidence>
<dbReference type="InterPro" id="IPR013545">
    <property type="entry name" value="T2SS_protein-GspG_C"/>
</dbReference>
<dbReference type="AlphaFoldDB" id="D6TVF5"/>
<dbReference type="InterPro" id="IPR045584">
    <property type="entry name" value="Pilin-like"/>
</dbReference>
<dbReference type="Pfam" id="PF08334">
    <property type="entry name" value="T2SSG"/>
    <property type="match status" value="1"/>
</dbReference>
<feature type="domain" description="Type II secretion system protein GspG C-terminal" evidence="1">
    <location>
        <begin position="721"/>
        <end position="808"/>
    </location>
</feature>
<dbReference type="Proteomes" id="UP000004508">
    <property type="component" value="Unassembled WGS sequence"/>
</dbReference>
<dbReference type="STRING" id="485913.Krac_6564"/>
<keyword evidence="3" id="KW-1185">Reference proteome</keyword>
<dbReference type="Gene3D" id="3.30.700.10">
    <property type="entry name" value="Glycoprotein, Type 4 Pilin"/>
    <property type="match status" value="1"/>
</dbReference>
<evidence type="ECO:0000313" key="3">
    <source>
        <dbReference type="Proteomes" id="UP000004508"/>
    </source>
</evidence>
<proteinExistence type="predicted"/>
<dbReference type="RefSeq" id="WP_007917576.1">
    <property type="nucleotide sequence ID" value="NZ_ADVG01000003.1"/>
</dbReference>
<dbReference type="SUPFAM" id="SSF54523">
    <property type="entry name" value="Pili subunits"/>
    <property type="match status" value="1"/>
</dbReference>
<dbReference type="InParanoid" id="D6TVF5"/>
<gene>
    <name evidence="2" type="ORF">Krac_6564</name>
</gene>
<accession>D6TVF5</accession>
<name>D6TVF5_KTERA</name>
<reference evidence="2 3" key="1">
    <citation type="journal article" date="2011" name="Stand. Genomic Sci.">
        <title>Non-contiguous finished genome sequence and contextual data of the filamentous soil bacterium Ktedonobacter racemifer type strain (SOSP1-21).</title>
        <authorList>
            <person name="Chang Y.J."/>
            <person name="Land M."/>
            <person name="Hauser L."/>
            <person name="Chertkov O."/>
            <person name="Del Rio T.G."/>
            <person name="Nolan M."/>
            <person name="Copeland A."/>
            <person name="Tice H."/>
            <person name="Cheng J.F."/>
            <person name="Lucas S."/>
            <person name="Han C."/>
            <person name="Goodwin L."/>
            <person name="Pitluck S."/>
            <person name="Ivanova N."/>
            <person name="Ovchinikova G."/>
            <person name="Pati A."/>
            <person name="Chen A."/>
            <person name="Palaniappan K."/>
            <person name="Mavromatis K."/>
            <person name="Liolios K."/>
            <person name="Brettin T."/>
            <person name="Fiebig A."/>
            <person name="Rohde M."/>
            <person name="Abt B."/>
            <person name="Goker M."/>
            <person name="Detter J.C."/>
            <person name="Woyke T."/>
            <person name="Bristow J."/>
            <person name="Eisen J.A."/>
            <person name="Markowitz V."/>
            <person name="Hugenholtz P."/>
            <person name="Kyrpides N.C."/>
            <person name="Klenk H.P."/>
            <person name="Lapidus A."/>
        </authorList>
    </citation>
    <scope>NUCLEOTIDE SEQUENCE [LARGE SCALE GENOMIC DNA]</scope>
    <source>
        <strain evidence="3">DSM 44963</strain>
    </source>
</reference>